<proteinExistence type="predicted"/>
<organism evidence="1 2">
    <name type="scientific">Elizabethkingia anophelis</name>
    <dbReference type="NCBI Taxonomy" id="1117645"/>
    <lineage>
        <taxon>Bacteria</taxon>
        <taxon>Pseudomonadati</taxon>
        <taxon>Bacteroidota</taxon>
        <taxon>Flavobacteriia</taxon>
        <taxon>Flavobacteriales</taxon>
        <taxon>Weeksellaceae</taxon>
        <taxon>Elizabethkingia</taxon>
    </lineage>
</organism>
<accession>A0AAE4P3E6</accession>
<gene>
    <name evidence="1" type="ORF">CMU51_15475</name>
</gene>
<protein>
    <submittedName>
        <fullName evidence="1">Uncharacterized protein</fullName>
    </submittedName>
</protein>
<comment type="caution">
    <text evidence="1">The sequence shown here is derived from an EMBL/GenBank/DDBJ whole genome shotgun (WGS) entry which is preliminary data.</text>
</comment>
<sequence>MAELKFKEGDKVVMHSCYEAELEEYKGKIWICIEDSFTAKWGEECVFLEGFSGCFDCKYLTLVKL</sequence>
<dbReference type="AlphaFoldDB" id="A0AAE4P3E6"/>
<evidence type="ECO:0000313" key="2">
    <source>
        <dbReference type="Proteomes" id="UP001189000"/>
    </source>
</evidence>
<reference evidence="1" key="1">
    <citation type="submission" date="2023-02" db="EMBL/GenBank/DDBJ databases">
        <title>Elizabethkingia anophelis draft genomes.</title>
        <authorList>
            <person name="Nicholson A.C."/>
            <person name="Whitney A.M."/>
            <person name="Humrighouse B.W."/>
            <person name="Villarma A."/>
            <person name="Bell M."/>
            <person name="Mcquiston J."/>
        </authorList>
    </citation>
    <scope>NUCLEOTIDE SEQUENCE</scope>
    <source>
        <strain evidence="1">B4955</strain>
    </source>
</reference>
<name>A0AAE4P3E6_9FLAO</name>
<dbReference type="Proteomes" id="UP001189000">
    <property type="component" value="Unassembled WGS sequence"/>
</dbReference>
<dbReference type="EMBL" id="NWGY01000015">
    <property type="protein sequence ID" value="MDV3665450.1"/>
    <property type="molecule type" value="Genomic_DNA"/>
</dbReference>
<evidence type="ECO:0000313" key="1">
    <source>
        <dbReference type="EMBL" id="MDV3665450.1"/>
    </source>
</evidence>